<keyword evidence="5 12" id="KW-0067">ATP-binding</keyword>
<dbReference type="PROSITE" id="PS50893">
    <property type="entry name" value="ABC_TRANSPORTER_2"/>
    <property type="match status" value="2"/>
</dbReference>
<keyword evidence="4" id="KW-0547">Nucleotide-binding</keyword>
<dbReference type="InterPro" id="IPR017871">
    <property type="entry name" value="ABC_transporter-like_CS"/>
</dbReference>
<comment type="subcellular location">
    <subcellularLocation>
        <location evidence="1">Membrane</location>
        <topology evidence="1">Multi-pass membrane protein</topology>
    </subcellularLocation>
</comment>
<dbReference type="PROSITE" id="PS00211">
    <property type="entry name" value="ABC_TRANSPORTER_1"/>
    <property type="match status" value="1"/>
</dbReference>
<dbReference type="PANTHER" id="PTHR24223">
    <property type="entry name" value="ATP-BINDING CASSETTE SUB-FAMILY C"/>
    <property type="match status" value="1"/>
</dbReference>
<dbReference type="Gene3D" id="3.40.50.300">
    <property type="entry name" value="P-loop containing nucleotide triphosphate hydrolases"/>
    <property type="match status" value="2"/>
</dbReference>
<accession>A0ABR2UWX9</accession>
<evidence type="ECO:0000256" key="6">
    <source>
        <dbReference type="ARBA" id="ARBA00022989"/>
    </source>
</evidence>
<keyword evidence="7 9" id="KW-0472">Membrane</keyword>
<evidence type="ECO:0000256" key="3">
    <source>
        <dbReference type="ARBA" id="ARBA00022692"/>
    </source>
</evidence>
<feature type="transmembrane region" description="Helical" evidence="9">
    <location>
        <begin position="139"/>
        <end position="160"/>
    </location>
</feature>
<dbReference type="CDD" id="cd18580">
    <property type="entry name" value="ABC_6TM_ABCC_D2"/>
    <property type="match status" value="1"/>
</dbReference>
<feature type="transmembrane region" description="Helical" evidence="9">
    <location>
        <begin position="315"/>
        <end position="337"/>
    </location>
</feature>
<feature type="transmembrane region" description="Helical" evidence="9">
    <location>
        <begin position="108"/>
        <end position="127"/>
    </location>
</feature>
<dbReference type="Pfam" id="PF00664">
    <property type="entry name" value="ABC_membrane"/>
    <property type="match status" value="3"/>
</dbReference>
<comment type="caution">
    <text evidence="12">The sequence shown here is derived from an EMBL/GenBank/DDBJ whole genome shotgun (WGS) entry which is preliminary data.</text>
</comment>
<dbReference type="InterPro" id="IPR036640">
    <property type="entry name" value="ABC1_TM_sf"/>
</dbReference>
<organism evidence="12 13">
    <name type="scientific">Seiridium unicorne</name>
    <dbReference type="NCBI Taxonomy" id="138068"/>
    <lineage>
        <taxon>Eukaryota</taxon>
        <taxon>Fungi</taxon>
        <taxon>Dikarya</taxon>
        <taxon>Ascomycota</taxon>
        <taxon>Pezizomycotina</taxon>
        <taxon>Sordariomycetes</taxon>
        <taxon>Xylariomycetidae</taxon>
        <taxon>Amphisphaeriales</taxon>
        <taxon>Sporocadaceae</taxon>
        <taxon>Seiridium</taxon>
    </lineage>
</organism>
<dbReference type="InterPro" id="IPR011527">
    <property type="entry name" value="ABC1_TM_dom"/>
</dbReference>
<feature type="region of interest" description="Disordered" evidence="8">
    <location>
        <begin position="842"/>
        <end position="878"/>
    </location>
</feature>
<evidence type="ECO:0000313" key="13">
    <source>
        <dbReference type="Proteomes" id="UP001408356"/>
    </source>
</evidence>
<dbReference type="InterPro" id="IPR003439">
    <property type="entry name" value="ABC_transporter-like_ATP-bd"/>
</dbReference>
<keyword evidence="3 9" id="KW-0812">Transmembrane</keyword>
<dbReference type="CDD" id="cd18579">
    <property type="entry name" value="ABC_6TM_ABCC_D1"/>
    <property type="match status" value="1"/>
</dbReference>
<evidence type="ECO:0000256" key="7">
    <source>
        <dbReference type="ARBA" id="ARBA00023136"/>
    </source>
</evidence>
<feature type="domain" description="ABC transporter" evidence="10">
    <location>
        <begin position="1244"/>
        <end position="1474"/>
    </location>
</feature>
<dbReference type="EMBL" id="JARVKF010000342">
    <property type="protein sequence ID" value="KAK9418933.1"/>
    <property type="molecule type" value="Genomic_DNA"/>
</dbReference>
<feature type="transmembrane region" description="Helical" evidence="9">
    <location>
        <begin position="414"/>
        <end position="433"/>
    </location>
</feature>
<dbReference type="SUPFAM" id="SSF52540">
    <property type="entry name" value="P-loop containing nucleoside triphosphate hydrolases"/>
    <property type="match status" value="2"/>
</dbReference>
<reference evidence="12 13" key="1">
    <citation type="journal article" date="2024" name="J. Plant Pathol.">
        <title>Sequence and assembly of the genome of Seiridium unicorne, isolate CBS 538.82, causal agent of cypress canker disease.</title>
        <authorList>
            <person name="Scali E."/>
            <person name="Rocca G.D."/>
            <person name="Danti R."/>
            <person name="Garbelotto M."/>
            <person name="Barberini S."/>
            <person name="Baroncelli R."/>
            <person name="Emiliani G."/>
        </authorList>
    </citation>
    <scope>NUCLEOTIDE SEQUENCE [LARGE SCALE GENOMIC DNA]</scope>
    <source>
        <strain evidence="12 13">BM-138-508</strain>
    </source>
</reference>
<proteinExistence type="predicted"/>
<name>A0ABR2UWX9_9PEZI</name>
<dbReference type="Gene3D" id="1.20.1560.10">
    <property type="entry name" value="ABC transporter type 1, transmembrane domain"/>
    <property type="match status" value="2"/>
</dbReference>
<feature type="transmembrane region" description="Helical" evidence="9">
    <location>
        <begin position="1062"/>
        <end position="1082"/>
    </location>
</feature>
<evidence type="ECO:0000256" key="8">
    <source>
        <dbReference type="SAM" id="MobiDB-lite"/>
    </source>
</evidence>
<dbReference type="GO" id="GO:0005524">
    <property type="term" value="F:ATP binding"/>
    <property type="evidence" value="ECO:0007669"/>
    <property type="project" value="UniProtKB-KW"/>
</dbReference>
<dbReference type="PANTHER" id="PTHR24223:SF404">
    <property type="entry name" value="ABC MULTIDRUG TRANSPORTER (EUROFUNG)-RELATED"/>
    <property type="match status" value="1"/>
</dbReference>
<keyword evidence="13" id="KW-1185">Reference proteome</keyword>
<sequence length="1479" mass="163781">MTSALQPMHSELCAIGSDDGIGPRVDVACRAFDFTLLFEDTFFTALPAAVFLILLPFRLRTLHRSPKEASSYTRAIWKSILYLVLLVFNVLLLAFRQQEPFLRTSMSIASATLASIAVAAAGVLSYFEDQRSIRPSDLLVLYFSASDVLLLPTLRSFWLVPCSTTLRSLAIVTLLITTVVVFVESTRKLGLLRPVEKSESKEQLVGLWSRGFFTWALPFLRKGYSSVLILGQIPQVDHELREDSTWTKLHDYWHSVRRGRYRLLRATFWSHSRLLFSAVLPRLALSAFVFCQPFLIDASVSYLTAGAHDNVDEQFGPALIGAFVLVYLGIAVSRAFYWRQTNRTIASIRSCLIAMIYRHTTGLKAAELKDTAIVTLMGTDVERIAQALRLIHELWASILEVGIALWLLQRQMSWAFLVPLIITLASVLMTWGVSNRIGSAQAAWSERVQKRVAVTSGMLSNMKAVQMLGMTSFLRNAITKLRELELRTSEKFRMLLIWQILLGNAPVTLAPFITFAVYIIIAVVSKSETLLSAQAFASLSLISLATAPLIRFCQALPSLAQAAACFGRIETFCSKESTFEETNLSISPAGSSKDTLILREMRYRQPEKGGPLMIFEHAHIAWDSNSSPVLQDLTLELPSGLTAIVGPVASGKSTLLWTILGETKLKAGFMTSAVTRAAFCSQTPWIMDDTIRHNITLGMEFDQEWYNFSIDYSCLQRDLDALPRRDSTAAGSNGISLSGGQRQRLTLARAIYSRLPIVLLDDVMSGLDAKTANILSARLFRNDGYFRRAGISVVLATNDQKILRYMDIVLVLEGGKLIHSGAFHELGHWSAGLSERNSSSETITEVAGSHSSDNDTFTDSQAPHQATDSPAEDSVGLDERQNGNWSVYVYYCRSAGTLSMILWGVSLLLGAVCSGVSTIWVDKWTEANQAQSNQRLGYYLGVYAVFVVLANIGMAGELWFSFMKIISDTALKLHSDLLNTTLRQVELPRQQEDVGSILNRFSQDMDMIDMVLPTQAAQFTTGRYPRQLFHVLLQIRVSDVTGHAGAAYCVVQLVIICVLGKYLTATVPVCVGVLFFLQRYYLRTSRQVRLIDIEAKAPLYKHFVETLSGVTTIRAFGRSPAFHQQHQQILDLAQAPYYMLFCIQQWLVLVLDLMVGGLAVVIAAIALSPSRSSSNTSISAGDLGVALVIILQFNNLLSQSIQAWTKLETSIGAVSRVQKFVEETPQEPVGNHSPLPDWPALGSICFENVTASYATGGHPVLTDLSLEINPGEKIAICGPSGSGKSTILMALLHMIEVQGRITIDDIDISRLSGDDFRSRLNVLPQEPFFLPGTVRSNLDVRGPSSSDVIQKALEEVGLWGRVCGIGGLDADLDPTEWSQGEKQLLCLARAWLTPSKVLIVDEATSSVDNNTESIMLDVIENTFKEHTVISVVHRFAKIEQYDRVVVLKQGKIIENDTPQVLLDRDSAFRELYTAYMSEH</sequence>
<feature type="domain" description="ABC transmembrane type-1" evidence="11">
    <location>
        <begin position="901"/>
        <end position="1209"/>
    </location>
</feature>
<evidence type="ECO:0000256" key="4">
    <source>
        <dbReference type="ARBA" id="ARBA00022741"/>
    </source>
</evidence>
<dbReference type="SUPFAM" id="SSF90123">
    <property type="entry name" value="ABC transporter transmembrane region"/>
    <property type="match status" value="2"/>
</dbReference>
<feature type="transmembrane region" description="Helical" evidence="9">
    <location>
        <begin position="274"/>
        <end position="295"/>
    </location>
</feature>
<keyword evidence="2" id="KW-0813">Transport</keyword>
<protein>
    <submittedName>
        <fullName evidence="12">ATP-binding cassette transporter</fullName>
    </submittedName>
</protein>
<feature type="transmembrane region" description="Helical" evidence="9">
    <location>
        <begin position="80"/>
        <end position="96"/>
    </location>
</feature>
<evidence type="ECO:0000256" key="5">
    <source>
        <dbReference type="ARBA" id="ARBA00022840"/>
    </source>
</evidence>
<evidence type="ECO:0000259" key="10">
    <source>
        <dbReference type="PROSITE" id="PS50893"/>
    </source>
</evidence>
<feature type="transmembrane region" description="Helical" evidence="9">
    <location>
        <begin position="42"/>
        <end position="59"/>
    </location>
</feature>
<dbReference type="SMART" id="SM00382">
    <property type="entry name" value="AAA"/>
    <property type="match status" value="2"/>
</dbReference>
<gene>
    <name evidence="12" type="ORF">SUNI508_07705</name>
</gene>
<dbReference type="Pfam" id="PF24357">
    <property type="entry name" value="TMD0_ABC"/>
    <property type="match status" value="1"/>
</dbReference>
<dbReference type="InterPro" id="IPR044746">
    <property type="entry name" value="ABCC_6TM_D1"/>
</dbReference>
<evidence type="ECO:0000256" key="9">
    <source>
        <dbReference type="SAM" id="Phobius"/>
    </source>
</evidence>
<feature type="transmembrane region" description="Helical" evidence="9">
    <location>
        <begin position="1146"/>
        <end position="1166"/>
    </location>
</feature>
<dbReference type="InterPro" id="IPR050173">
    <property type="entry name" value="ABC_transporter_C-like"/>
</dbReference>
<dbReference type="PROSITE" id="PS50929">
    <property type="entry name" value="ABC_TM1F"/>
    <property type="match status" value="2"/>
</dbReference>
<evidence type="ECO:0000259" key="11">
    <source>
        <dbReference type="PROSITE" id="PS50929"/>
    </source>
</evidence>
<evidence type="ECO:0000313" key="12">
    <source>
        <dbReference type="EMBL" id="KAK9418933.1"/>
    </source>
</evidence>
<feature type="transmembrane region" description="Helical" evidence="9">
    <location>
        <begin position="940"/>
        <end position="962"/>
    </location>
</feature>
<keyword evidence="6 9" id="KW-1133">Transmembrane helix</keyword>
<feature type="transmembrane region" description="Helical" evidence="9">
    <location>
        <begin position="166"/>
        <end position="183"/>
    </location>
</feature>
<feature type="transmembrane region" description="Helical" evidence="9">
    <location>
        <begin position="495"/>
        <end position="524"/>
    </location>
</feature>
<feature type="transmembrane region" description="Helical" evidence="9">
    <location>
        <begin position="1178"/>
        <end position="1197"/>
    </location>
</feature>
<feature type="transmembrane region" description="Helical" evidence="9">
    <location>
        <begin position="900"/>
        <end position="920"/>
    </location>
</feature>
<feature type="domain" description="ABC transmembrane type-1" evidence="11">
    <location>
        <begin position="283"/>
        <end position="561"/>
    </location>
</feature>
<dbReference type="InterPro" id="IPR003593">
    <property type="entry name" value="AAA+_ATPase"/>
</dbReference>
<evidence type="ECO:0000256" key="2">
    <source>
        <dbReference type="ARBA" id="ARBA00022448"/>
    </source>
</evidence>
<dbReference type="Proteomes" id="UP001408356">
    <property type="component" value="Unassembled WGS sequence"/>
</dbReference>
<evidence type="ECO:0000256" key="1">
    <source>
        <dbReference type="ARBA" id="ARBA00004141"/>
    </source>
</evidence>
<dbReference type="InterPro" id="IPR056227">
    <property type="entry name" value="TMD0_ABC"/>
</dbReference>
<dbReference type="InterPro" id="IPR027417">
    <property type="entry name" value="P-loop_NTPase"/>
</dbReference>
<feature type="domain" description="ABC transporter" evidence="10">
    <location>
        <begin position="615"/>
        <end position="839"/>
    </location>
</feature>
<feature type="compositionally biased region" description="Polar residues" evidence="8">
    <location>
        <begin position="842"/>
        <end position="868"/>
    </location>
</feature>
<dbReference type="InterPro" id="IPR044726">
    <property type="entry name" value="ABCC_6TM_D2"/>
</dbReference>
<dbReference type="Pfam" id="PF00005">
    <property type="entry name" value="ABC_tran"/>
    <property type="match status" value="2"/>
</dbReference>